<gene>
    <name evidence="3" type="ORF">Sste5346_008034</name>
</gene>
<name>A0ABR3YSR2_9PEZI</name>
<protein>
    <submittedName>
        <fullName evidence="3">Uncharacterized protein</fullName>
    </submittedName>
</protein>
<dbReference type="Proteomes" id="UP001583186">
    <property type="component" value="Unassembled WGS sequence"/>
</dbReference>
<keyword evidence="2" id="KW-0472">Membrane</keyword>
<reference evidence="3 4" key="1">
    <citation type="journal article" date="2024" name="IMA Fungus">
        <title>IMA Genome - F19 : A genome assembly and annotation guide to empower mycologists, including annotated draft genome sequences of Ceratocystis pirilliformis, Diaporthe australafricana, Fusarium ophioides, Paecilomyces lecythidis, and Sporothrix stenoceras.</title>
        <authorList>
            <person name="Aylward J."/>
            <person name="Wilson A.M."/>
            <person name="Visagie C.M."/>
            <person name="Spraker J."/>
            <person name="Barnes I."/>
            <person name="Buitendag C."/>
            <person name="Ceriani C."/>
            <person name="Del Mar Angel L."/>
            <person name="du Plessis D."/>
            <person name="Fuchs T."/>
            <person name="Gasser K."/>
            <person name="Kramer D."/>
            <person name="Li W."/>
            <person name="Munsamy K."/>
            <person name="Piso A."/>
            <person name="Price J.L."/>
            <person name="Sonnekus B."/>
            <person name="Thomas C."/>
            <person name="van der Nest A."/>
            <person name="van Dijk A."/>
            <person name="van Heerden A."/>
            <person name="van Vuuren N."/>
            <person name="Yilmaz N."/>
            <person name="Duong T.A."/>
            <person name="van der Merwe N.A."/>
            <person name="Wingfield M.J."/>
            <person name="Wingfield B.D."/>
        </authorList>
    </citation>
    <scope>NUCLEOTIDE SEQUENCE [LARGE SCALE GENOMIC DNA]</scope>
    <source>
        <strain evidence="3 4">CMW 5346</strain>
    </source>
</reference>
<keyword evidence="2" id="KW-0812">Transmembrane</keyword>
<evidence type="ECO:0000256" key="1">
    <source>
        <dbReference type="SAM" id="MobiDB-lite"/>
    </source>
</evidence>
<proteinExistence type="predicted"/>
<evidence type="ECO:0000313" key="4">
    <source>
        <dbReference type="Proteomes" id="UP001583186"/>
    </source>
</evidence>
<comment type="caution">
    <text evidence="3">The sequence shown here is derived from an EMBL/GenBank/DDBJ whole genome shotgun (WGS) entry which is preliminary data.</text>
</comment>
<sequence length="122" mass="13711">MFTFKEFMDVLRAPGAKWAIEAAAPTQRVLSRDLDETKPSQNESDPVKNVSGVSPQTKKRRLDRWLDGFVRLFGSKAAFIFILLGLVAWAFLGISFAKAPEWAILISDIQAIVSYIYDSLLM</sequence>
<feature type="transmembrane region" description="Helical" evidence="2">
    <location>
        <begin position="69"/>
        <end position="96"/>
    </location>
</feature>
<evidence type="ECO:0000313" key="3">
    <source>
        <dbReference type="EMBL" id="KAL1890893.1"/>
    </source>
</evidence>
<organism evidence="3 4">
    <name type="scientific">Sporothrix stenoceras</name>
    <dbReference type="NCBI Taxonomy" id="5173"/>
    <lineage>
        <taxon>Eukaryota</taxon>
        <taxon>Fungi</taxon>
        <taxon>Dikarya</taxon>
        <taxon>Ascomycota</taxon>
        <taxon>Pezizomycotina</taxon>
        <taxon>Sordariomycetes</taxon>
        <taxon>Sordariomycetidae</taxon>
        <taxon>Ophiostomatales</taxon>
        <taxon>Ophiostomataceae</taxon>
        <taxon>Sporothrix</taxon>
    </lineage>
</organism>
<evidence type="ECO:0000256" key="2">
    <source>
        <dbReference type="SAM" id="Phobius"/>
    </source>
</evidence>
<keyword evidence="4" id="KW-1185">Reference proteome</keyword>
<dbReference type="EMBL" id="JAWCUI010000058">
    <property type="protein sequence ID" value="KAL1890893.1"/>
    <property type="molecule type" value="Genomic_DNA"/>
</dbReference>
<accession>A0ABR3YSR2</accession>
<keyword evidence="2" id="KW-1133">Transmembrane helix</keyword>
<feature type="region of interest" description="Disordered" evidence="1">
    <location>
        <begin position="30"/>
        <end position="57"/>
    </location>
</feature>